<keyword evidence="3" id="KW-0904">Protein phosphatase</keyword>
<comment type="caution">
    <text evidence="5">The sequence shown here is derived from an EMBL/GenBank/DDBJ whole genome shotgun (WGS) entry which is preliminary data.</text>
</comment>
<organism evidence="5 6">
    <name type="scientific">Microbacterium yannicii</name>
    <dbReference type="NCBI Taxonomy" id="671622"/>
    <lineage>
        <taxon>Bacteria</taxon>
        <taxon>Bacillati</taxon>
        <taxon>Actinomycetota</taxon>
        <taxon>Actinomycetes</taxon>
        <taxon>Micrococcales</taxon>
        <taxon>Microbacteriaceae</taxon>
        <taxon>Microbacterium</taxon>
    </lineage>
</organism>
<keyword evidence="6" id="KW-1185">Reference proteome</keyword>
<dbReference type="PANTHER" id="PTHR11717">
    <property type="entry name" value="LOW MOLECULAR WEIGHT PROTEIN TYROSINE PHOSPHATASE"/>
    <property type="match status" value="1"/>
</dbReference>
<dbReference type="Gene3D" id="3.40.50.2300">
    <property type="match status" value="1"/>
</dbReference>
<dbReference type="InterPro" id="IPR017867">
    <property type="entry name" value="Tyr_phospatase_low_mol_wt"/>
</dbReference>
<evidence type="ECO:0000256" key="3">
    <source>
        <dbReference type="ARBA" id="ARBA00022912"/>
    </source>
</evidence>
<keyword evidence="2" id="KW-0378">Hydrolase</keyword>
<sequence length="197" mass="20962">MFEILTVCTGNICRSPLAELLLRARLADLSPQVASAGTRGLAAAPMTPEAAHIAVALGVLEQDAAAHRSRFLTEKHLTSPDLILTMTREHRRAVAELAPSRLRSTFTIREFGRIAAAVPEADLRAAADEAGTEASARLRAVASVVASYRGLVTPLGDPNDDDVVDPYRQPWETYLLSASQLEPAITAVAATVRAVAV</sequence>
<dbReference type="InterPro" id="IPR023485">
    <property type="entry name" value="Ptyr_pPase"/>
</dbReference>
<name>A0ABP9MAB6_9MICO</name>
<evidence type="ECO:0000256" key="1">
    <source>
        <dbReference type="ARBA" id="ARBA00011063"/>
    </source>
</evidence>
<accession>A0ABP9MAB6</accession>
<evidence type="ECO:0000313" key="6">
    <source>
        <dbReference type="Proteomes" id="UP001501407"/>
    </source>
</evidence>
<dbReference type="Proteomes" id="UP001501407">
    <property type="component" value="Unassembled WGS sequence"/>
</dbReference>
<gene>
    <name evidence="5" type="ORF">GCM10025760_24250</name>
</gene>
<evidence type="ECO:0000256" key="2">
    <source>
        <dbReference type="ARBA" id="ARBA00022801"/>
    </source>
</evidence>
<dbReference type="InterPro" id="IPR036196">
    <property type="entry name" value="Ptyr_pPase_sf"/>
</dbReference>
<protein>
    <submittedName>
        <fullName evidence="5">Low molecular weight phosphatase family protein</fullName>
    </submittedName>
</protein>
<dbReference type="Pfam" id="PF01451">
    <property type="entry name" value="LMWPc"/>
    <property type="match status" value="1"/>
</dbReference>
<dbReference type="PRINTS" id="PR00719">
    <property type="entry name" value="LMWPTPASE"/>
</dbReference>
<feature type="domain" description="Phosphotyrosine protein phosphatase I" evidence="4">
    <location>
        <begin position="2"/>
        <end position="191"/>
    </location>
</feature>
<dbReference type="EMBL" id="BAABKZ010000002">
    <property type="protein sequence ID" value="GAA5093734.1"/>
    <property type="molecule type" value="Genomic_DNA"/>
</dbReference>
<proteinExistence type="inferred from homology"/>
<dbReference type="SMART" id="SM00226">
    <property type="entry name" value="LMWPc"/>
    <property type="match status" value="1"/>
</dbReference>
<dbReference type="InterPro" id="IPR050438">
    <property type="entry name" value="LMW_PTPase"/>
</dbReference>
<dbReference type="SUPFAM" id="SSF52788">
    <property type="entry name" value="Phosphotyrosine protein phosphatases I"/>
    <property type="match status" value="1"/>
</dbReference>
<comment type="similarity">
    <text evidence="1">Belongs to the low molecular weight phosphotyrosine protein phosphatase family.</text>
</comment>
<evidence type="ECO:0000259" key="4">
    <source>
        <dbReference type="SMART" id="SM00226"/>
    </source>
</evidence>
<evidence type="ECO:0000313" key="5">
    <source>
        <dbReference type="EMBL" id="GAA5093734.1"/>
    </source>
</evidence>
<dbReference type="RefSeq" id="WP_194414461.1">
    <property type="nucleotide sequence ID" value="NZ_BAABKZ010000002.1"/>
</dbReference>
<dbReference type="PANTHER" id="PTHR11717:SF31">
    <property type="entry name" value="LOW MOLECULAR WEIGHT PROTEIN-TYROSINE-PHOSPHATASE ETP-RELATED"/>
    <property type="match status" value="1"/>
</dbReference>
<reference evidence="6" key="1">
    <citation type="journal article" date="2019" name="Int. J. Syst. Evol. Microbiol.">
        <title>The Global Catalogue of Microorganisms (GCM) 10K type strain sequencing project: providing services to taxonomists for standard genome sequencing and annotation.</title>
        <authorList>
            <consortium name="The Broad Institute Genomics Platform"/>
            <consortium name="The Broad Institute Genome Sequencing Center for Infectious Disease"/>
            <person name="Wu L."/>
            <person name="Ma J."/>
        </authorList>
    </citation>
    <scope>NUCLEOTIDE SEQUENCE [LARGE SCALE GENOMIC DNA]</scope>
    <source>
        <strain evidence="6">JCM 18959</strain>
    </source>
</reference>